<sequence>MSPFLDIFHHSTFYLLGPFILPSASGKTLIRCLWLVDEVSGTITGAIGEAVEDQLHSRRELYHASILHQHEERGRYPLP</sequence>
<organism evidence="1 2">
    <name type="scientific">Ladona fulva</name>
    <name type="common">Scarce chaser dragonfly</name>
    <name type="synonym">Libellula fulva</name>
    <dbReference type="NCBI Taxonomy" id="123851"/>
    <lineage>
        <taxon>Eukaryota</taxon>
        <taxon>Metazoa</taxon>
        <taxon>Ecdysozoa</taxon>
        <taxon>Arthropoda</taxon>
        <taxon>Hexapoda</taxon>
        <taxon>Insecta</taxon>
        <taxon>Pterygota</taxon>
        <taxon>Palaeoptera</taxon>
        <taxon>Odonata</taxon>
        <taxon>Epiprocta</taxon>
        <taxon>Anisoptera</taxon>
        <taxon>Libelluloidea</taxon>
        <taxon>Libellulidae</taxon>
        <taxon>Ladona</taxon>
    </lineage>
</organism>
<keyword evidence="2" id="KW-1185">Reference proteome</keyword>
<protein>
    <submittedName>
        <fullName evidence="1">Uncharacterized protein</fullName>
    </submittedName>
</protein>
<comment type="caution">
    <text evidence="1">The sequence shown here is derived from an EMBL/GenBank/DDBJ whole genome shotgun (WGS) entry which is preliminary data.</text>
</comment>
<gene>
    <name evidence="1" type="ORF">J437_LFUL012099</name>
</gene>
<proteinExistence type="predicted"/>
<reference evidence="1" key="2">
    <citation type="submission" date="2017-10" db="EMBL/GenBank/DDBJ databases">
        <title>Ladona fulva Genome sequencing and assembly.</title>
        <authorList>
            <person name="Murali S."/>
            <person name="Richards S."/>
            <person name="Bandaranaike D."/>
            <person name="Bellair M."/>
            <person name="Blankenburg K."/>
            <person name="Chao H."/>
            <person name="Dinh H."/>
            <person name="Doddapaneni H."/>
            <person name="Dugan-Rocha S."/>
            <person name="Elkadiri S."/>
            <person name="Gnanaolivu R."/>
            <person name="Hernandez B."/>
            <person name="Skinner E."/>
            <person name="Javaid M."/>
            <person name="Lee S."/>
            <person name="Li M."/>
            <person name="Ming W."/>
            <person name="Munidasa M."/>
            <person name="Muniz J."/>
            <person name="Nguyen L."/>
            <person name="Hughes D."/>
            <person name="Osuji N."/>
            <person name="Pu L.-L."/>
            <person name="Puazo M."/>
            <person name="Qu C."/>
            <person name="Quiroz J."/>
            <person name="Raj R."/>
            <person name="Weissenberger G."/>
            <person name="Xin Y."/>
            <person name="Zou X."/>
            <person name="Han Y."/>
            <person name="Worley K."/>
            <person name="Muzny D."/>
            <person name="Gibbs R."/>
        </authorList>
    </citation>
    <scope>NUCLEOTIDE SEQUENCE</scope>
    <source>
        <strain evidence="1">Sampled in the wild</strain>
    </source>
</reference>
<accession>A0A8K0JWK7</accession>
<feature type="non-terminal residue" evidence="1">
    <location>
        <position position="1"/>
    </location>
</feature>
<dbReference type="EMBL" id="KZ308181">
    <property type="protein sequence ID" value="KAG8223996.1"/>
    <property type="molecule type" value="Genomic_DNA"/>
</dbReference>
<name>A0A8K0JWK7_LADFU</name>
<dbReference type="Proteomes" id="UP000792457">
    <property type="component" value="Unassembled WGS sequence"/>
</dbReference>
<evidence type="ECO:0000313" key="1">
    <source>
        <dbReference type="EMBL" id="KAG8223996.1"/>
    </source>
</evidence>
<reference evidence="1" key="1">
    <citation type="submission" date="2013-04" db="EMBL/GenBank/DDBJ databases">
        <authorList>
            <person name="Qu J."/>
            <person name="Murali S.C."/>
            <person name="Bandaranaike D."/>
            <person name="Bellair M."/>
            <person name="Blankenburg K."/>
            <person name="Chao H."/>
            <person name="Dinh H."/>
            <person name="Doddapaneni H."/>
            <person name="Downs B."/>
            <person name="Dugan-Rocha S."/>
            <person name="Elkadiri S."/>
            <person name="Gnanaolivu R.D."/>
            <person name="Hernandez B."/>
            <person name="Javaid M."/>
            <person name="Jayaseelan J.C."/>
            <person name="Lee S."/>
            <person name="Li M."/>
            <person name="Ming W."/>
            <person name="Munidasa M."/>
            <person name="Muniz J."/>
            <person name="Nguyen L."/>
            <person name="Ongeri F."/>
            <person name="Osuji N."/>
            <person name="Pu L.-L."/>
            <person name="Puazo M."/>
            <person name="Qu C."/>
            <person name="Quiroz J."/>
            <person name="Raj R."/>
            <person name="Weissenberger G."/>
            <person name="Xin Y."/>
            <person name="Zou X."/>
            <person name="Han Y."/>
            <person name="Richards S."/>
            <person name="Worley K."/>
            <person name="Muzny D."/>
            <person name="Gibbs R."/>
        </authorList>
    </citation>
    <scope>NUCLEOTIDE SEQUENCE</scope>
    <source>
        <strain evidence="1">Sampled in the wild</strain>
    </source>
</reference>
<dbReference type="AlphaFoldDB" id="A0A8K0JWK7"/>
<evidence type="ECO:0000313" key="2">
    <source>
        <dbReference type="Proteomes" id="UP000792457"/>
    </source>
</evidence>